<comment type="caution">
    <text evidence="6">The sequence shown here is derived from an EMBL/GenBank/DDBJ whole genome shotgun (WGS) entry which is preliminary data.</text>
</comment>
<evidence type="ECO:0000256" key="1">
    <source>
        <dbReference type="ARBA" id="ARBA00004123"/>
    </source>
</evidence>
<dbReference type="EMBL" id="NQVE01000180">
    <property type="protein sequence ID" value="RAL41999.1"/>
    <property type="molecule type" value="Genomic_DNA"/>
</dbReference>
<keyword evidence="5" id="KW-0539">Nucleus</keyword>
<evidence type="ECO:0000256" key="3">
    <source>
        <dbReference type="ARBA" id="ARBA00023125"/>
    </source>
</evidence>
<reference evidence="6 7" key="1">
    <citation type="submission" date="2018-06" db="EMBL/GenBank/DDBJ databases">
        <title>The Genome of Cuscuta australis (Dodder) Provides Insight into the Evolution of Plant Parasitism.</title>
        <authorList>
            <person name="Liu H."/>
        </authorList>
    </citation>
    <scope>NUCLEOTIDE SEQUENCE [LARGE SCALE GENOMIC DNA]</scope>
    <source>
        <strain evidence="7">cv. Yunnan</strain>
        <tissue evidence="6">Vines</tissue>
    </source>
</reference>
<dbReference type="Proteomes" id="UP000249390">
    <property type="component" value="Unassembled WGS sequence"/>
</dbReference>
<dbReference type="GO" id="GO:0005634">
    <property type="term" value="C:nucleus"/>
    <property type="evidence" value="ECO:0007669"/>
    <property type="project" value="UniProtKB-SubCell"/>
</dbReference>
<dbReference type="PANTHER" id="PTHR31384:SF9">
    <property type="entry name" value="AUXIN RESPONSE FACTOR 19"/>
    <property type="match status" value="1"/>
</dbReference>
<dbReference type="PANTHER" id="PTHR31384">
    <property type="entry name" value="AUXIN RESPONSE FACTOR 4-RELATED"/>
    <property type="match status" value="1"/>
</dbReference>
<evidence type="ECO:0000256" key="2">
    <source>
        <dbReference type="ARBA" id="ARBA00023015"/>
    </source>
</evidence>
<dbReference type="GO" id="GO:0003677">
    <property type="term" value="F:DNA binding"/>
    <property type="evidence" value="ECO:0007669"/>
    <property type="project" value="UniProtKB-KW"/>
</dbReference>
<dbReference type="GO" id="GO:0006355">
    <property type="term" value="P:regulation of DNA-templated transcription"/>
    <property type="evidence" value="ECO:0007669"/>
    <property type="project" value="InterPro"/>
</dbReference>
<dbReference type="SUPFAM" id="SSF101936">
    <property type="entry name" value="DNA-binding pseudobarrel domain"/>
    <property type="match status" value="1"/>
</dbReference>
<keyword evidence="7" id="KW-1185">Reference proteome</keyword>
<comment type="subcellular location">
    <subcellularLocation>
        <location evidence="1">Nucleus</location>
    </subcellularLocation>
</comment>
<proteinExistence type="predicted"/>
<keyword evidence="4" id="KW-0804">Transcription</keyword>
<dbReference type="GO" id="GO:0009725">
    <property type="term" value="P:response to hormone"/>
    <property type="evidence" value="ECO:0007669"/>
    <property type="project" value="InterPro"/>
</dbReference>
<organism evidence="6 7">
    <name type="scientific">Cuscuta australis</name>
    <dbReference type="NCBI Taxonomy" id="267555"/>
    <lineage>
        <taxon>Eukaryota</taxon>
        <taxon>Viridiplantae</taxon>
        <taxon>Streptophyta</taxon>
        <taxon>Embryophyta</taxon>
        <taxon>Tracheophyta</taxon>
        <taxon>Spermatophyta</taxon>
        <taxon>Magnoliopsida</taxon>
        <taxon>eudicotyledons</taxon>
        <taxon>Gunneridae</taxon>
        <taxon>Pentapetalae</taxon>
        <taxon>asterids</taxon>
        <taxon>lamiids</taxon>
        <taxon>Solanales</taxon>
        <taxon>Convolvulaceae</taxon>
        <taxon>Cuscuteae</taxon>
        <taxon>Cuscuta</taxon>
        <taxon>Cuscuta subgen. Grammica</taxon>
        <taxon>Cuscuta sect. Cleistogrammica</taxon>
    </lineage>
</organism>
<evidence type="ECO:0000256" key="5">
    <source>
        <dbReference type="ARBA" id="ARBA00023242"/>
    </source>
</evidence>
<dbReference type="InterPro" id="IPR015300">
    <property type="entry name" value="DNA-bd_pseudobarrel_sf"/>
</dbReference>
<dbReference type="Gene3D" id="2.40.330.10">
    <property type="entry name" value="DNA-binding pseudobarrel domain"/>
    <property type="match status" value="1"/>
</dbReference>
<protein>
    <submittedName>
        <fullName evidence="6">Uncharacterized protein</fullName>
    </submittedName>
</protein>
<evidence type="ECO:0000313" key="7">
    <source>
        <dbReference type="Proteomes" id="UP000249390"/>
    </source>
</evidence>
<sequence>MIAIFHMQIHKEALVRSDLSMKASKSQTLFCKTLPASETSTHGGFCVPRRAAEKIFPPLVRLYIYIIILCNKKYHYFEDASKIHMSNMITQCNHLLMNWLLKICMIMS</sequence>
<dbReference type="InterPro" id="IPR044835">
    <property type="entry name" value="ARF_plant"/>
</dbReference>
<evidence type="ECO:0000313" key="6">
    <source>
        <dbReference type="EMBL" id="RAL41999.1"/>
    </source>
</evidence>
<name>A0A328DCL3_9ASTE</name>
<keyword evidence="3" id="KW-0238">DNA-binding</keyword>
<evidence type="ECO:0000256" key="4">
    <source>
        <dbReference type="ARBA" id="ARBA00023163"/>
    </source>
</evidence>
<gene>
    <name evidence="6" type="ORF">DM860_018232</name>
</gene>
<accession>A0A328DCL3</accession>
<dbReference type="AlphaFoldDB" id="A0A328DCL3"/>
<keyword evidence="2" id="KW-0805">Transcription regulation</keyword>